<keyword evidence="2 8" id="KW-0813">Transport</keyword>
<dbReference type="SUPFAM" id="SSF56935">
    <property type="entry name" value="Porins"/>
    <property type="match status" value="1"/>
</dbReference>
<accession>A0A837JDS0</accession>
<dbReference type="Pfam" id="PF00593">
    <property type="entry name" value="TonB_dep_Rec_b-barrel"/>
    <property type="match status" value="1"/>
</dbReference>
<comment type="caution">
    <text evidence="13">The sequence shown here is derived from an EMBL/GenBank/DDBJ whole genome shotgun (WGS) entry which is preliminary data.</text>
</comment>
<keyword evidence="10" id="KW-0732">Signal</keyword>
<proteinExistence type="inferred from homology"/>
<comment type="similarity">
    <text evidence="8 9">Belongs to the TonB-dependent receptor family.</text>
</comment>
<feature type="domain" description="TonB-dependent receptor-like beta-barrel" evidence="11">
    <location>
        <begin position="164"/>
        <end position="603"/>
    </location>
</feature>
<evidence type="ECO:0000259" key="11">
    <source>
        <dbReference type="Pfam" id="PF00593"/>
    </source>
</evidence>
<reference evidence="13 14" key="1">
    <citation type="submission" date="2014-01" db="EMBL/GenBank/DDBJ databases">
        <title>Development of a Comparative Genomic Fingerprinting Assay for High Resolution Genotyping of Arcobacter butzleri.</title>
        <authorList>
            <person name="Webb A.L."/>
            <person name="Inglis G.D."/>
            <person name="Kruczkiewicz P."/>
            <person name="Selinger L.B."/>
            <person name="Taboada E.N."/>
        </authorList>
    </citation>
    <scope>NUCLEOTIDE SEQUENCE [LARGE SCALE GENOMIC DNA]</scope>
    <source>
        <strain evidence="13 14">L352</strain>
    </source>
</reference>
<dbReference type="PANTHER" id="PTHR30069:SF27">
    <property type="entry name" value="BLL4766 PROTEIN"/>
    <property type="match status" value="1"/>
</dbReference>
<comment type="subcellular location">
    <subcellularLocation>
        <location evidence="1 8">Cell outer membrane</location>
        <topology evidence="1 8">Multi-pass membrane protein</topology>
    </subcellularLocation>
</comment>
<evidence type="ECO:0000256" key="4">
    <source>
        <dbReference type="ARBA" id="ARBA00022692"/>
    </source>
</evidence>
<dbReference type="RefSeq" id="WP_046994384.1">
    <property type="nucleotide sequence ID" value="NZ_JAIT01000011.1"/>
</dbReference>
<evidence type="ECO:0000256" key="8">
    <source>
        <dbReference type="PROSITE-ProRule" id="PRU01360"/>
    </source>
</evidence>
<evidence type="ECO:0000256" key="10">
    <source>
        <dbReference type="SAM" id="SignalP"/>
    </source>
</evidence>
<dbReference type="Gene3D" id="2.40.170.20">
    <property type="entry name" value="TonB-dependent receptor, beta-barrel domain"/>
    <property type="match status" value="1"/>
</dbReference>
<keyword evidence="3 8" id="KW-1134">Transmembrane beta strand</keyword>
<gene>
    <name evidence="13" type="ORF">AF77_01900</name>
</gene>
<evidence type="ECO:0000256" key="2">
    <source>
        <dbReference type="ARBA" id="ARBA00022448"/>
    </source>
</evidence>
<evidence type="ECO:0000256" key="5">
    <source>
        <dbReference type="ARBA" id="ARBA00023077"/>
    </source>
</evidence>
<evidence type="ECO:0000256" key="6">
    <source>
        <dbReference type="ARBA" id="ARBA00023136"/>
    </source>
</evidence>
<dbReference type="EMBL" id="JAIT01000011">
    <property type="protein sequence ID" value="KLE06482.1"/>
    <property type="molecule type" value="Genomic_DNA"/>
</dbReference>
<dbReference type="PROSITE" id="PS52016">
    <property type="entry name" value="TONB_DEPENDENT_REC_3"/>
    <property type="match status" value="1"/>
</dbReference>
<keyword evidence="4 8" id="KW-0812">Transmembrane</keyword>
<keyword evidence="6 8" id="KW-0472">Membrane</keyword>
<dbReference type="Pfam" id="PF07715">
    <property type="entry name" value="Plug"/>
    <property type="match status" value="1"/>
</dbReference>
<keyword evidence="13" id="KW-0675">Receptor</keyword>
<protein>
    <submittedName>
        <fullName evidence="13">TonB-denpendent receptor</fullName>
    </submittedName>
</protein>
<dbReference type="GO" id="GO:0044718">
    <property type="term" value="P:siderophore transmembrane transport"/>
    <property type="evidence" value="ECO:0007669"/>
    <property type="project" value="TreeGrafter"/>
</dbReference>
<sequence length="639" mass="72892">MKKISTSLVASFFLATNLFSTDTLETITVTSSLIKSDELNAPFATEIYTKNDIDNSKSKDIYDFLSSQTSVNVAPSFGNKFSQLIDLRGYGINDGYQNIVVLVNGRKLNNVDMVPQLLSAIPLESIERIEILKGTGSVAYGDGANAGVINIITDKKNSNYVKTYFGNNGTKNGVISFGYGNEYFIANAYIDYTSSDGSIEDTNNDKDENYNKNKNFSVIFTPTESLELNLSRTYSNMNINYANPISLDQYNNNPNKTSSFTEQYFSSYVTTGGFKYDFNENFWIDTTYSDEDKFSKFITWNNESKYDYKSFASKINYKNDKATVAIGVDGFDGDRISSSDITNKTNKAAFVSTEYRIIDDLTLSAGFRRENVEYEYNPESGANLKQDDYINAYDFGTNYRLNDTSSIFANYNRSFQAPDIDRFFYKDWSNNVSFNRFIEPAKVHNYTIGYNNIQKNNKLKISLFRSELKNEIYYEPTSYKNTNIDESHKYGIEIFDKFNINENLYTSINYSYIIAKIDKENEANGAYDGKKLPGVSKHNATVNLGYEINKINTVLSHTYRSSTYAANDFENNFNEKQEHYHSTDLAVSYTYQNIELFGKVQNIFDRKNGLWVANDWGSSDTVYPINFETTFFAGMKVNF</sequence>
<evidence type="ECO:0000313" key="14">
    <source>
        <dbReference type="Proteomes" id="UP000035462"/>
    </source>
</evidence>
<evidence type="ECO:0000313" key="13">
    <source>
        <dbReference type="EMBL" id="KLE06482.1"/>
    </source>
</evidence>
<feature type="domain" description="TonB-dependent receptor plug" evidence="12">
    <location>
        <begin position="39"/>
        <end position="148"/>
    </location>
</feature>
<dbReference type="GO" id="GO:0015344">
    <property type="term" value="F:siderophore uptake transmembrane transporter activity"/>
    <property type="evidence" value="ECO:0007669"/>
    <property type="project" value="TreeGrafter"/>
</dbReference>
<feature type="signal peptide" evidence="10">
    <location>
        <begin position="1"/>
        <end position="20"/>
    </location>
</feature>
<dbReference type="InterPro" id="IPR012910">
    <property type="entry name" value="Plug_dom"/>
</dbReference>
<dbReference type="InterPro" id="IPR037066">
    <property type="entry name" value="Plug_dom_sf"/>
</dbReference>
<keyword evidence="5 9" id="KW-0798">TonB box</keyword>
<dbReference type="Proteomes" id="UP000035462">
    <property type="component" value="Unassembled WGS sequence"/>
</dbReference>
<dbReference type="InterPro" id="IPR036942">
    <property type="entry name" value="Beta-barrel_TonB_sf"/>
</dbReference>
<evidence type="ECO:0000256" key="9">
    <source>
        <dbReference type="RuleBase" id="RU003357"/>
    </source>
</evidence>
<organism evidence="13 14">
    <name type="scientific">Aliarcobacter butzleri L352</name>
    <dbReference type="NCBI Taxonomy" id="1447260"/>
    <lineage>
        <taxon>Bacteria</taxon>
        <taxon>Pseudomonadati</taxon>
        <taxon>Campylobacterota</taxon>
        <taxon>Epsilonproteobacteria</taxon>
        <taxon>Campylobacterales</taxon>
        <taxon>Arcobacteraceae</taxon>
        <taxon>Aliarcobacter</taxon>
    </lineage>
</organism>
<feature type="chain" id="PRO_5032921394" evidence="10">
    <location>
        <begin position="21"/>
        <end position="639"/>
    </location>
</feature>
<dbReference type="PANTHER" id="PTHR30069">
    <property type="entry name" value="TONB-DEPENDENT OUTER MEMBRANE RECEPTOR"/>
    <property type="match status" value="1"/>
</dbReference>
<dbReference type="GO" id="GO:0009279">
    <property type="term" value="C:cell outer membrane"/>
    <property type="evidence" value="ECO:0007669"/>
    <property type="project" value="UniProtKB-SubCell"/>
</dbReference>
<evidence type="ECO:0000256" key="3">
    <source>
        <dbReference type="ARBA" id="ARBA00022452"/>
    </source>
</evidence>
<dbReference type="InterPro" id="IPR000531">
    <property type="entry name" value="Beta-barrel_TonB"/>
</dbReference>
<evidence type="ECO:0000256" key="1">
    <source>
        <dbReference type="ARBA" id="ARBA00004571"/>
    </source>
</evidence>
<evidence type="ECO:0000259" key="12">
    <source>
        <dbReference type="Pfam" id="PF07715"/>
    </source>
</evidence>
<name>A0A837JDS0_9BACT</name>
<dbReference type="Gene3D" id="2.170.130.10">
    <property type="entry name" value="TonB-dependent receptor, plug domain"/>
    <property type="match status" value="1"/>
</dbReference>
<keyword evidence="7 8" id="KW-0998">Cell outer membrane</keyword>
<dbReference type="AlphaFoldDB" id="A0A837JDS0"/>
<dbReference type="InterPro" id="IPR039426">
    <property type="entry name" value="TonB-dep_rcpt-like"/>
</dbReference>
<evidence type="ECO:0000256" key="7">
    <source>
        <dbReference type="ARBA" id="ARBA00023237"/>
    </source>
</evidence>